<dbReference type="EMBL" id="NHZQ01000331">
    <property type="protein sequence ID" value="PSK43018.1"/>
    <property type="molecule type" value="Genomic_DNA"/>
</dbReference>
<accession>A0A2P7Z470</accession>
<keyword evidence="2" id="KW-1185">Reference proteome</keyword>
<sequence length="224" mass="25024">MPSTLVLGIDNGGGFFALPRKARDAIYKEVLSVSHPLYLFQDTPSYMGVFAPEVPPHWLALLYTNRQASRESSAVLYAKNVFAFVDQAEEQTSLLRRFFTSIGPVNSSFLTRLCIDFPAFPGRPEGPELRRDSQEGLKLVRDHCVGLTTIEFSLNSLSSRKLTSMVQGEKSIAQEAIAQIRSSLQSMPSLQEVYIRLQGTRPPDFIVQIMRDCDWIVTPAHGIS</sequence>
<dbReference type="PANTHER" id="PTHR42085">
    <property type="entry name" value="F-BOX DOMAIN-CONTAINING PROTEIN"/>
    <property type="match status" value="1"/>
</dbReference>
<proteinExistence type="predicted"/>
<evidence type="ECO:0000313" key="1">
    <source>
        <dbReference type="EMBL" id="PSK43018.1"/>
    </source>
</evidence>
<organism evidence="1 2">
    <name type="scientific">Elsinoe australis</name>
    <dbReference type="NCBI Taxonomy" id="40998"/>
    <lineage>
        <taxon>Eukaryota</taxon>
        <taxon>Fungi</taxon>
        <taxon>Dikarya</taxon>
        <taxon>Ascomycota</taxon>
        <taxon>Pezizomycotina</taxon>
        <taxon>Dothideomycetes</taxon>
        <taxon>Dothideomycetidae</taxon>
        <taxon>Myriangiales</taxon>
        <taxon>Elsinoaceae</taxon>
        <taxon>Elsinoe</taxon>
    </lineage>
</organism>
<dbReference type="OrthoDB" id="62952at2759"/>
<name>A0A2P7Z470_9PEZI</name>
<dbReference type="InterPro" id="IPR038883">
    <property type="entry name" value="AN11006-like"/>
</dbReference>
<dbReference type="PANTHER" id="PTHR42085:SF1">
    <property type="entry name" value="F-BOX DOMAIN-CONTAINING PROTEIN"/>
    <property type="match status" value="1"/>
</dbReference>
<dbReference type="Proteomes" id="UP000243723">
    <property type="component" value="Unassembled WGS sequence"/>
</dbReference>
<comment type="caution">
    <text evidence="1">The sequence shown here is derived from an EMBL/GenBank/DDBJ whole genome shotgun (WGS) entry which is preliminary data.</text>
</comment>
<dbReference type="AlphaFoldDB" id="A0A2P7Z470"/>
<reference evidence="1 2" key="1">
    <citation type="submission" date="2017-05" db="EMBL/GenBank/DDBJ databases">
        <title>Draft genome sequence of Elsinoe australis.</title>
        <authorList>
            <person name="Cheng Q."/>
        </authorList>
    </citation>
    <scope>NUCLEOTIDE SEQUENCE [LARGE SCALE GENOMIC DNA]</scope>
    <source>
        <strain evidence="1 2">NL1</strain>
    </source>
</reference>
<gene>
    <name evidence="1" type="ORF">B9Z65_6972</name>
</gene>
<evidence type="ECO:0000313" key="2">
    <source>
        <dbReference type="Proteomes" id="UP000243723"/>
    </source>
</evidence>
<protein>
    <submittedName>
        <fullName evidence="1">Uncharacterized protein</fullName>
    </submittedName>
</protein>